<feature type="transmembrane region" description="Helical" evidence="7">
    <location>
        <begin position="141"/>
        <end position="159"/>
    </location>
</feature>
<evidence type="ECO:0000259" key="8">
    <source>
        <dbReference type="PROSITE" id="PS50928"/>
    </source>
</evidence>
<comment type="similarity">
    <text evidence="7">Belongs to the binding-protein-dependent transport system permease family.</text>
</comment>
<dbReference type="OrthoDB" id="9815445at2"/>
<keyword evidence="4 7" id="KW-0812">Transmembrane</keyword>
<evidence type="ECO:0000256" key="5">
    <source>
        <dbReference type="ARBA" id="ARBA00022989"/>
    </source>
</evidence>
<dbReference type="Gene3D" id="1.10.3720.10">
    <property type="entry name" value="MetI-like"/>
    <property type="match status" value="1"/>
</dbReference>
<accession>A0A2S9Q9V3</accession>
<comment type="subcellular location">
    <subcellularLocation>
        <location evidence="1 7">Cell membrane</location>
        <topology evidence="1 7">Multi-pass membrane protein</topology>
    </subcellularLocation>
</comment>
<dbReference type="GO" id="GO:0005886">
    <property type="term" value="C:plasma membrane"/>
    <property type="evidence" value="ECO:0007669"/>
    <property type="project" value="UniProtKB-SubCell"/>
</dbReference>
<keyword evidence="10" id="KW-1185">Reference proteome</keyword>
<dbReference type="PANTHER" id="PTHR32243:SF18">
    <property type="entry name" value="INNER MEMBRANE ABC TRANSPORTER PERMEASE PROTEIN YCJP"/>
    <property type="match status" value="1"/>
</dbReference>
<dbReference type="SUPFAM" id="SSF161098">
    <property type="entry name" value="MetI-like"/>
    <property type="match status" value="1"/>
</dbReference>
<dbReference type="PROSITE" id="PS50928">
    <property type="entry name" value="ABC_TM1"/>
    <property type="match status" value="1"/>
</dbReference>
<sequence>MRKGKKLAGTAISYALTLLLLAFFIGPILWFALLAIRPSDTFFTMPPVLAFKPDWTSLHYTFGNPGNNLPQLVNSLIVAVGAVLLNLPFSLPAAYALSRFRIRGRKNIMLWYLGLLMAPPVAFLIPYSILASSVGLKGSYFSMILIMQTLTIPFSIWLMKSFIDEVPVEIEEAARVDGAKTPAIVLKIVLPLVRPGIIVTSMFAFVFAWNNAAFPLVLANRATATLPVGTLQYFGTAGVTWGFIGAAALAAMLPPMIIFLALDRYVVRGLTFGSVKG</sequence>
<dbReference type="PANTHER" id="PTHR32243">
    <property type="entry name" value="MALTOSE TRANSPORT SYSTEM PERMEASE-RELATED"/>
    <property type="match status" value="1"/>
</dbReference>
<feature type="transmembrane region" description="Helical" evidence="7">
    <location>
        <begin position="76"/>
        <end position="97"/>
    </location>
</feature>
<gene>
    <name evidence="9" type="ORF">C5L14_17905</name>
</gene>
<dbReference type="EMBL" id="PUEJ01000006">
    <property type="protein sequence ID" value="PRH86125.1"/>
    <property type="molecule type" value="Genomic_DNA"/>
</dbReference>
<name>A0A2S9Q9V3_9HYPH</name>
<reference evidence="9 10" key="1">
    <citation type="submission" date="2018-02" db="EMBL/GenBank/DDBJ databases">
        <title>Whole genome sequencing of endophytic bacterium.</title>
        <authorList>
            <person name="Eedara R."/>
            <person name="Podile A.R."/>
        </authorList>
    </citation>
    <scope>NUCLEOTIDE SEQUENCE [LARGE SCALE GENOMIC DNA]</scope>
    <source>
        <strain evidence="9 10">RP1T</strain>
    </source>
</reference>
<evidence type="ECO:0000313" key="10">
    <source>
        <dbReference type="Proteomes" id="UP000237682"/>
    </source>
</evidence>
<dbReference type="RefSeq" id="WP_105863422.1">
    <property type="nucleotide sequence ID" value="NZ_PUEJ01000006.1"/>
</dbReference>
<dbReference type="InterPro" id="IPR000515">
    <property type="entry name" value="MetI-like"/>
</dbReference>
<comment type="caution">
    <text evidence="9">The sequence shown here is derived from an EMBL/GenBank/DDBJ whole genome shotgun (WGS) entry which is preliminary data.</text>
</comment>
<dbReference type="CDD" id="cd06261">
    <property type="entry name" value="TM_PBP2"/>
    <property type="match status" value="1"/>
</dbReference>
<feature type="transmembrane region" description="Helical" evidence="7">
    <location>
        <begin position="239"/>
        <end position="262"/>
    </location>
</feature>
<protein>
    <submittedName>
        <fullName evidence="9">Carbohydrate ABC transporter permease</fullName>
    </submittedName>
</protein>
<evidence type="ECO:0000256" key="2">
    <source>
        <dbReference type="ARBA" id="ARBA00022448"/>
    </source>
</evidence>
<evidence type="ECO:0000313" key="9">
    <source>
        <dbReference type="EMBL" id="PRH86125.1"/>
    </source>
</evidence>
<feature type="transmembrane region" description="Helical" evidence="7">
    <location>
        <begin position="12"/>
        <end position="36"/>
    </location>
</feature>
<keyword evidence="5 7" id="KW-1133">Transmembrane helix</keyword>
<dbReference type="Pfam" id="PF00528">
    <property type="entry name" value="BPD_transp_1"/>
    <property type="match status" value="1"/>
</dbReference>
<feature type="domain" description="ABC transmembrane type-1" evidence="8">
    <location>
        <begin position="72"/>
        <end position="262"/>
    </location>
</feature>
<organism evidence="9 10">
    <name type="scientific">Labrys okinawensis</name>
    <dbReference type="NCBI Taxonomy" id="346911"/>
    <lineage>
        <taxon>Bacteria</taxon>
        <taxon>Pseudomonadati</taxon>
        <taxon>Pseudomonadota</taxon>
        <taxon>Alphaproteobacteria</taxon>
        <taxon>Hyphomicrobiales</taxon>
        <taxon>Xanthobacteraceae</taxon>
        <taxon>Labrys</taxon>
    </lineage>
</organism>
<keyword evidence="3" id="KW-1003">Cell membrane</keyword>
<evidence type="ECO:0000256" key="3">
    <source>
        <dbReference type="ARBA" id="ARBA00022475"/>
    </source>
</evidence>
<proteinExistence type="inferred from homology"/>
<dbReference type="InterPro" id="IPR035906">
    <property type="entry name" value="MetI-like_sf"/>
</dbReference>
<keyword evidence="6 7" id="KW-0472">Membrane</keyword>
<evidence type="ECO:0000256" key="7">
    <source>
        <dbReference type="RuleBase" id="RU363032"/>
    </source>
</evidence>
<feature type="transmembrane region" description="Helical" evidence="7">
    <location>
        <begin position="109"/>
        <end position="129"/>
    </location>
</feature>
<dbReference type="AlphaFoldDB" id="A0A2S9Q9V3"/>
<dbReference type="InterPro" id="IPR050901">
    <property type="entry name" value="BP-dep_ABC_trans_perm"/>
</dbReference>
<dbReference type="GO" id="GO:0055085">
    <property type="term" value="P:transmembrane transport"/>
    <property type="evidence" value="ECO:0007669"/>
    <property type="project" value="InterPro"/>
</dbReference>
<evidence type="ECO:0000256" key="4">
    <source>
        <dbReference type="ARBA" id="ARBA00022692"/>
    </source>
</evidence>
<evidence type="ECO:0000256" key="6">
    <source>
        <dbReference type="ARBA" id="ARBA00023136"/>
    </source>
</evidence>
<evidence type="ECO:0000256" key="1">
    <source>
        <dbReference type="ARBA" id="ARBA00004651"/>
    </source>
</evidence>
<keyword evidence="2 7" id="KW-0813">Transport</keyword>
<dbReference type="Proteomes" id="UP000237682">
    <property type="component" value="Unassembled WGS sequence"/>
</dbReference>